<name>A0A7J7L0T3_9MAGN</name>
<keyword evidence="1" id="KW-0106">Calcium</keyword>
<dbReference type="SUPFAM" id="SSF47473">
    <property type="entry name" value="EF-hand"/>
    <property type="match status" value="1"/>
</dbReference>
<accession>A0A7J7L0T3</accession>
<dbReference type="AlphaFoldDB" id="A0A7J7L0T3"/>
<keyword evidence="3" id="KW-1185">Reference proteome</keyword>
<gene>
    <name evidence="2" type="ORF">GIB67_001608</name>
</gene>
<evidence type="ECO:0000256" key="1">
    <source>
        <dbReference type="ARBA" id="ARBA00022837"/>
    </source>
</evidence>
<organism evidence="2 3">
    <name type="scientific">Kingdonia uniflora</name>
    <dbReference type="NCBI Taxonomy" id="39325"/>
    <lineage>
        <taxon>Eukaryota</taxon>
        <taxon>Viridiplantae</taxon>
        <taxon>Streptophyta</taxon>
        <taxon>Embryophyta</taxon>
        <taxon>Tracheophyta</taxon>
        <taxon>Spermatophyta</taxon>
        <taxon>Magnoliopsida</taxon>
        <taxon>Ranunculales</taxon>
        <taxon>Circaeasteraceae</taxon>
        <taxon>Kingdonia</taxon>
    </lineage>
</organism>
<reference evidence="2 3" key="1">
    <citation type="journal article" date="2020" name="IScience">
        <title>Genome Sequencing of the Endangered Kingdonia uniflora (Circaeasteraceae, Ranunculales) Reveals Potential Mechanisms of Evolutionary Specialization.</title>
        <authorList>
            <person name="Sun Y."/>
            <person name="Deng T."/>
            <person name="Zhang A."/>
            <person name="Moore M.J."/>
            <person name="Landis J.B."/>
            <person name="Lin N."/>
            <person name="Zhang H."/>
            <person name="Zhang X."/>
            <person name="Huang J."/>
            <person name="Zhang X."/>
            <person name="Sun H."/>
            <person name="Wang H."/>
        </authorList>
    </citation>
    <scope>NUCLEOTIDE SEQUENCE [LARGE SCALE GENOMIC DNA]</scope>
    <source>
        <strain evidence="2">TB1705</strain>
        <tissue evidence="2">Leaf</tissue>
    </source>
</reference>
<dbReference type="Gene3D" id="1.10.238.10">
    <property type="entry name" value="EF-hand"/>
    <property type="match status" value="1"/>
</dbReference>
<comment type="caution">
    <text evidence="2">The sequence shown here is derived from an EMBL/GenBank/DDBJ whole genome shotgun (WGS) entry which is preliminary data.</text>
</comment>
<dbReference type="EMBL" id="JACGCM010002755">
    <property type="protein sequence ID" value="KAF6136199.1"/>
    <property type="molecule type" value="Genomic_DNA"/>
</dbReference>
<evidence type="ECO:0008006" key="4">
    <source>
        <dbReference type="Google" id="ProtNLM"/>
    </source>
</evidence>
<evidence type="ECO:0000313" key="3">
    <source>
        <dbReference type="Proteomes" id="UP000541444"/>
    </source>
</evidence>
<dbReference type="PROSITE" id="PS00018">
    <property type="entry name" value="EF_HAND_1"/>
    <property type="match status" value="1"/>
</dbReference>
<dbReference type="OrthoDB" id="293868at2759"/>
<sequence>MYPVLNRNLQSSTQTWINILLTEEELRPIVKHLYPGEISYAKYYAKYLFHEADDDRDGELTLEEMLGHQHVFCSTVVHESESDSDYGDFNDEF</sequence>
<dbReference type="InterPro" id="IPR018247">
    <property type="entry name" value="EF_Hand_1_Ca_BS"/>
</dbReference>
<proteinExistence type="predicted"/>
<protein>
    <recommendedName>
        <fullName evidence="4">EF-hand domain-containing protein</fullName>
    </recommendedName>
</protein>
<evidence type="ECO:0000313" key="2">
    <source>
        <dbReference type="EMBL" id="KAF6136199.1"/>
    </source>
</evidence>
<dbReference type="InterPro" id="IPR011992">
    <property type="entry name" value="EF-hand-dom_pair"/>
</dbReference>
<dbReference type="Proteomes" id="UP000541444">
    <property type="component" value="Unassembled WGS sequence"/>
</dbReference>